<protein>
    <submittedName>
        <fullName evidence="1">Uncharacterized protein</fullName>
    </submittedName>
</protein>
<evidence type="ECO:0000313" key="2">
    <source>
        <dbReference type="Proteomes" id="UP000309997"/>
    </source>
</evidence>
<organism evidence="1 2">
    <name type="scientific">Populus alba</name>
    <name type="common">White poplar</name>
    <dbReference type="NCBI Taxonomy" id="43335"/>
    <lineage>
        <taxon>Eukaryota</taxon>
        <taxon>Viridiplantae</taxon>
        <taxon>Streptophyta</taxon>
        <taxon>Embryophyta</taxon>
        <taxon>Tracheophyta</taxon>
        <taxon>Spermatophyta</taxon>
        <taxon>Magnoliopsida</taxon>
        <taxon>eudicotyledons</taxon>
        <taxon>Gunneridae</taxon>
        <taxon>Pentapetalae</taxon>
        <taxon>rosids</taxon>
        <taxon>fabids</taxon>
        <taxon>Malpighiales</taxon>
        <taxon>Salicaceae</taxon>
        <taxon>Saliceae</taxon>
        <taxon>Populus</taxon>
    </lineage>
</organism>
<reference evidence="1 2" key="1">
    <citation type="journal article" date="2024" name="Plant Biotechnol. J.">
        <title>Genome and CRISPR/Cas9 system of a widespread forest tree (Populus alba) in the world.</title>
        <authorList>
            <person name="Liu Y.J."/>
            <person name="Jiang P.F."/>
            <person name="Han X.M."/>
            <person name="Li X.Y."/>
            <person name="Wang H.M."/>
            <person name="Wang Y.J."/>
            <person name="Wang X.X."/>
            <person name="Zeng Q.Y."/>
        </authorList>
    </citation>
    <scope>NUCLEOTIDE SEQUENCE [LARGE SCALE GENOMIC DNA]</scope>
    <source>
        <strain evidence="2">cv. PAL-ZL1</strain>
    </source>
</reference>
<comment type="caution">
    <text evidence="1">The sequence shown here is derived from an EMBL/GenBank/DDBJ whole genome shotgun (WGS) entry which is preliminary data.</text>
</comment>
<name>A0ACC4BCP4_POPAL</name>
<proteinExistence type="predicted"/>
<evidence type="ECO:0000313" key="1">
    <source>
        <dbReference type="EMBL" id="KAL3576329.1"/>
    </source>
</evidence>
<accession>A0ACC4BCP4</accession>
<sequence>MFTEADINGETRPKSPGRKRTKIVETGHSGSRQSTTPKVVHISEEGDDAAVEPPKMQYLTRSRTIVTISLGSNRAKLIAQKLERGLGFGFWGLSWSVGWDYAINYAWRDFDYRNCTVLLREMNELLRFLGELTRSGSKLSEPLGLPGITKNVLRVAQSCYDGLSKCFINRVIKRRWCETVQREVVEGDLLRDCLELGSNDLKEPTILGKKCRKRSVVSFLHLLFFVVRRSELKDCPPEVSTSLFIVE</sequence>
<dbReference type="EMBL" id="RCHU02000011">
    <property type="protein sequence ID" value="KAL3576329.1"/>
    <property type="molecule type" value="Genomic_DNA"/>
</dbReference>
<dbReference type="Proteomes" id="UP000309997">
    <property type="component" value="Unassembled WGS sequence"/>
</dbReference>
<gene>
    <name evidence="1" type="ORF">D5086_021612</name>
</gene>
<keyword evidence="2" id="KW-1185">Reference proteome</keyword>